<protein>
    <submittedName>
        <fullName evidence="2">Uncharacterized protein</fullName>
    </submittedName>
</protein>
<proteinExistence type="predicted"/>
<dbReference type="AlphaFoldDB" id="A0A1X7THV0"/>
<dbReference type="InParanoid" id="A0A1X7THV0"/>
<feature type="region of interest" description="Disordered" evidence="1">
    <location>
        <begin position="29"/>
        <end position="49"/>
    </location>
</feature>
<reference evidence="2" key="1">
    <citation type="submission" date="2017-05" db="UniProtKB">
        <authorList>
            <consortium name="EnsemblMetazoa"/>
        </authorList>
    </citation>
    <scope>IDENTIFICATION</scope>
</reference>
<dbReference type="EnsemblMetazoa" id="Aqu2.1.14062_001">
    <property type="protein sequence ID" value="Aqu2.1.14062_001"/>
    <property type="gene ID" value="Aqu2.1.14062"/>
</dbReference>
<name>A0A1X7THV0_AMPQE</name>
<accession>A0A1X7THV0</accession>
<evidence type="ECO:0000256" key="1">
    <source>
        <dbReference type="SAM" id="MobiDB-lite"/>
    </source>
</evidence>
<organism evidence="2">
    <name type="scientific">Amphimedon queenslandica</name>
    <name type="common">Sponge</name>
    <dbReference type="NCBI Taxonomy" id="400682"/>
    <lineage>
        <taxon>Eukaryota</taxon>
        <taxon>Metazoa</taxon>
        <taxon>Porifera</taxon>
        <taxon>Demospongiae</taxon>
        <taxon>Heteroscleromorpha</taxon>
        <taxon>Haplosclerida</taxon>
        <taxon>Niphatidae</taxon>
        <taxon>Amphimedon</taxon>
    </lineage>
</organism>
<evidence type="ECO:0000313" key="2">
    <source>
        <dbReference type="EnsemblMetazoa" id="Aqu2.1.14062_001"/>
    </source>
</evidence>
<sequence>MWRLGLIHRLIRERDKQIHGPVVRVKSGTGGHDTCISPRSDTPMDPVHVKPTPTIEDTVGHERDNERSCHQGDHVTEQHLKYDRVIASLLDLSNLKLVLFDLKDTIETYLLKLIANPALAS</sequence>